<feature type="compositionally biased region" description="Basic and acidic residues" evidence="1">
    <location>
        <begin position="798"/>
        <end position="812"/>
    </location>
</feature>
<keyword evidence="3" id="KW-1185">Reference proteome</keyword>
<feature type="region of interest" description="Disordered" evidence="1">
    <location>
        <begin position="757"/>
        <end position="818"/>
    </location>
</feature>
<dbReference type="AlphaFoldDB" id="A0A6A8MEZ7"/>
<dbReference type="EMBL" id="VUMX01000017">
    <property type="protein sequence ID" value="MST87368.1"/>
    <property type="molecule type" value="Genomic_DNA"/>
</dbReference>
<dbReference type="Proteomes" id="UP000438120">
    <property type="component" value="Unassembled WGS sequence"/>
</dbReference>
<sequence>MAAIIDNQRKLIIQHGFLEDLQQTTEKFSRLAAIMPDLDWQLVEQVFLPKFQQVDLLVPLSSRHLPDLTLAQNLARDLAALDESHEASRKRLLDGSLTVRWIPAADFSLLMLSNEDHGQWRLYSGSRDLMLVSYGEKEESDEDWAVFQQVWLTQQKAAKPYLTRDLLQEYAKADDADRAKVLLKASGLADLILKEPVSSFKEAARQAQLRHGAENRRFRSAVKLLKIKEAIDPKQLESAEQLLADEELGPKLAKLAVKGDVLDGEAISLPDEPAHYPKPMYLQEQATGTIIEKPDVDSYQKTPVVVPKPSRQDVSAIFDIVRFYRDRKQDNESQAAFSFLMYVLESGSIWKIRQAIDQRNGIVEDVPIVVGLIGQGETGKSTLLKIASNLTIGNTKSIVQASSEDKLFGMTAAVRKKLLAGKSLTKQDRASAYSSNSKVINKNIWSFTDRYMDVDSSITPICIDDPEVSLFSSAAAQTFLKKRSNRHGDKLGVEPVAIFSMNSKGKDIELLAEVGRRGYVISQGNQFRKKTDADIHFFEYLDGNTDNHGHWLNNALFLYLTRQIDRWVENMTDSDYLKLKRDFLYPVKHAFWQLVKEYDLVNTETKYYFNMKNYNLADDLGRRNWSILLHDEATLREITFARDAADCTVPARVFPNKNDIQRYFGYLPSAAEICKTFDSQGLTINFANMDMWQGNHLLTERYEKATGIAAERFEMEKAKAAAEVQGQTMGANIAPYLKKNAEMMDKMMQVTQENAQLVAEKQKRQEEQEREADEKRKQAEQIQQLQDQLAEAKAAQAAKEKEDQEKSKEKRGFFHFFK</sequence>
<proteinExistence type="predicted"/>
<evidence type="ECO:0000313" key="2">
    <source>
        <dbReference type="EMBL" id="MST87368.1"/>
    </source>
</evidence>
<organism evidence="2 3">
    <name type="scientific">Lactobacillus porci</name>
    <dbReference type="NCBI Taxonomy" id="2012477"/>
    <lineage>
        <taxon>Bacteria</taxon>
        <taxon>Bacillati</taxon>
        <taxon>Bacillota</taxon>
        <taxon>Bacilli</taxon>
        <taxon>Lactobacillales</taxon>
        <taxon>Lactobacillaceae</taxon>
        <taxon>Lactobacillus</taxon>
    </lineage>
</organism>
<reference evidence="2 3" key="1">
    <citation type="submission" date="2019-08" db="EMBL/GenBank/DDBJ databases">
        <title>In-depth cultivation of the pig gut microbiome towards novel bacterial diversity and tailored functional studies.</title>
        <authorList>
            <person name="Wylensek D."/>
            <person name="Hitch T.C.A."/>
            <person name="Clavel T."/>
        </authorList>
    </citation>
    <scope>NUCLEOTIDE SEQUENCE [LARGE SCALE GENOMIC DNA]</scope>
    <source>
        <strain evidence="2 3">Bifido-178-WT-2B</strain>
    </source>
</reference>
<dbReference type="OrthoDB" id="2329392at2"/>
<gene>
    <name evidence="2" type="ORF">FYJ62_06915</name>
</gene>
<evidence type="ECO:0000313" key="3">
    <source>
        <dbReference type="Proteomes" id="UP000438120"/>
    </source>
</evidence>
<feature type="compositionally biased region" description="Low complexity" evidence="1">
    <location>
        <begin position="780"/>
        <end position="797"/>
    </location>
</feature>
<dbReference type="RefSeq" id="WP_154548980.1">
    <property type="nucleotide sequence ID" value="NZ_VUMX01000017.1"/>
</dbReference>
<evidence type="ECO:0000256" key="1">
    <source>
        <dbReference type="SAM" id="MobiDB-lite"/>
    </source>
</evidence>
<protein>
    <submittedName>
        <fullName evidence="2">Uncharacterized protein</fullName>
    </submittedName>
</protein>
<accession>A0A6A8MEZ7</accession>
<comment type="caution">
    <text evidence="2">The sequence shown here is derived from an EMBL/GenBank/DDBJ whole genome shotgun (WGS) entry which is preliminary data.</text>
</comment>
<feature type="compositionally biased region" description="Basic and acidic residues" evidence="1">
    <location>
        <begin position="760"/>
        <end position="779"/>
    </location>
</feature>
<name>A0A6A8MEZ7_9LACO</name>